<comment type="caution">
    <text evidence="1">The sequence shown here is derived from an EMBL/GenBank/DDBJ whole genome shotgun (WGS) entry which is preliminary data.</text>
</comment>
<organism evidence="1 2">
    <name type="scientific">Tychonema bourrellyi FEM_GT703</name>
    <dbReference type="NCBI Taxonomy" id="2040638"/>
    <lineage>
        <taxon>Bacteria</taxon>
        <taxon>Bacillati</taxon>
        <taxon>Cyanobacteriota</taxon>
        <taxon>Cyanophyceae</taxon>
        <taxon>Oscillatoriophycideae</taxon>
        <taxon>Oscillatoriales</taxon>
        <taxon>Microcoleaceae</taxon>
        <taxon>Tychonema</taxon>
    </lineage>
</organism>
<dbReference type="Proteomes" id="UP000226442">
    <property type="component" value="Unassembled WGS sequence"/>
</dbReference>
<name>A0A2G4F0R5_9CYAN</name>
<dbReference type="EMBL" id="NXIB02000055">
    <property type="protein sequence ID" value="PHX55353.1"/>
    <property type="molecule type" value="Genomic_DNA"/>
</dbReference>
<gene>
    <name evidence="1" type="ORF">CP500_011175</name>
</gene>
<reference evidence="1" key="1">
    <citation type="submission" date="2017-10" db="EMBL/GenBank/DDBJ databases">
        <title>Draft genome sequence of the planktic cyanobacteria Tychonema bourrellyi isolated from alpine lentic freshwater.</title>
        <authorList>
            <person name="Tett A."/>
            <person name="Armanini F."/>
            <person name="Asnicar F."/>
            <person name="Boscaini A."/>
            <person name="Pasolli E."/>
            <person name="Zolfo M."/>
            <person name="Donati C."/>
            <person name="Salmaso N."/>
            <person name="Segata N."/>
        </authorList>
    </citation>
    <scope>NUCLEOTIDE SEQUENCE</scope>
    <source>
        <strain evidence="1">FEM_GT703</strain>
    </source>
</reference>
<evidence type="ECO:0000313" key="2">
    <source>
        <dbReference type="Proteomes" id="UP000226442"/>
    </source>
</evidence>
<accession>A0A2G4F0R5</accession>
<proteinExistence type="predicted"/>
<sequence>MSYFAGWAITLTSEGAAMPLNVQFTNWPWDGILGVGESGIGSQQNVENCNVFSSYGTAFEKPGLIRHLLKSQS</sequence>
<keyword evidence="2" id="KW-1185">Reference proteome</keyword>
<dbReference type="AlphaFoldDB" id="A0A2G4F0R5"/>
<protein>
    <submittedName>
        <fullName evidence="1">Uncharacterized protein</fullName>
    </submittedName>
</protein>
<evidence type="ECO:0000313" key="1">
    <source>
        <dbReference type="EMBL" id="PHX55353.1"/>
    </source>
</evidence>